<evidence type="ECO:0000313" key="2">
    <source>
        <dbReference type="EMBL" id="KAK4746954.1"/>
    </source>
</evidence>
<dbReference type="SUPFAM" id="SSF49562">
    <property type="entry name" value="C2 domain (Calcium/lipid-binding domain, CaLB)"/>
    <property type="match status" value="1"/>
</dbReference>
<dbReference type="EMBL" id="JAXIOK010000020">
    <property type="protein sequence ID" value="KAK4746954.1"/>
    <property type="molecule type" value="Genomic_DNA"/>
</dbReference>
<dbReference type="PANTHER" id="PTHR32246">
    <property type="entry name" value="INGRESSION PROTEIN FIC1"/>
    <property type="match status" value="1"/>
</dbReference>
<proteinExistence type="predicted"/>
<evidence type="ECO:0000313" key="3">
    <source>
        <dbReference type="Proteomes" id="UP001345219"/>
    </source>
</evidence>
<feature type="domain" description="C2" evidence="1">
    <location>
        <begin position="1"/>
        <end position="113"/>
    </location>
</feature>
<accession>A0AAN7GYY3</accession>
<dbReference type="Proteomes" id="UP001345219">
    <property type="component" value="Chromosome 20"/>
</dbReference>
<organism evidence="2 3">
    <name type="scientific">Trapa incisa</name>
    <dbReference type="NCBI Taxonomy" id="236973"/>
    <lineage>
        <taxon>Eukaryota</taxon>
        <taxon>Viridiplantae</taxon>
        <taxon>Streptophyta</taxon>
        <taxon>Embryophyta</taxon>
        <taxon>Tracheophyta</taxon>
        <taxon>Spermatophyta</taxon>
        <taxon>Magnoliopsida</taxon>
        <taxon>eudicotyledons</taxon>
        <taxon>Gunneridae</taxon>
        <taxon>Pentapetalae</taxon>
        <taxon>rosids</taxon>
        <taxon>malvids</taxon>
        <taxon>Myrtales</taxon>
        <taxon>Lythraceae</taxon>
        <taxon>Trapa</taxon>
    </lineage>
</organism>
<dbReference type="AlphaFoldDB" id="A0AAN7GYY3"/>
<sequence length="338" mass="36336">MGKISVEVCLISARGLGQSSSLFGKTQWFAVGWIDPNDKYCTKIDAPGNGNPMWKTKFLSYIEGKGNGKELKDVDLQVEVYRRDPIFLGEKLQGTATIGLREFLAQPKNNEVNGTYQLRKRDSNKPRGFIDLSIRVFEGGEDPVSFSPGNYGGLMLMDGANSTALATLNGASSLTSTSTYKSYPTGPTPLPLAAASHLQWQNHHQLKPEVELSYAHPTPIPPNFSNPSVGGPVYPRARGPSFLPPRPSLQLPFSLPSEGSHSHLRPFLPEYTNGAYINIPSSSTGPARRGAMGGYGAALGAVALGAGTVFVGEEIMSEYGVSSSFQDPTVNVYLDPPL</sequence>
<dbReference type="Gene3D" id="2.60.40.150">
    <property type="entry name" value="C2 domain"/>
    <property type="match status" value="1"/>
</dbReference>
<reference evidence="2 3" key="1">
    <citation type="journal article" date="2023" name="Hortic Res">
        <title>Pangenome of water caltrop reveals structural variations and asymmetric subgenome divergence after allopolyploidization.</title>
        <authorList>
            <person name="Zhang X."/>
            <person name="Chen Y."/>
            <person name="Wang L."/>
            <person name="Yuan Y."/>
            <person name="Fang M."/>
            <person name="Shi L."/>
            <person name="Lu R."/>
            <person name="Comes H.P."/>
            <person name="Ma Y."/>
            <person name="Chen Y."/>
            <person name="Huang G."/>
            <person name="Zhou Y."/>
            <person name="Zheng Z."/>
            <person name="Qiu Y."/>
        </authorList>
    </citation>
    <scope>NUCLEOTIDE SEQUENCE [LARGE SCALE GENOMIC DNA]</scope>
    <source>
        <tissue evidence="2">Roots</tissue>
    </source>
</reference>
<protein>
    <recommendedName>
        <fullName evidence="1">C2 domain-containing protein</fullName>
    </recommendedName>
</protein>
<dbReference type="InterPro" id="IPR000008">
    <property type="entry name" value="C2_dom"/>
</dbReference>
<keyword evidence="3" id="KW-1185">Reference proteome</keyword>
<name>A0AAN7GYY3_9MYRT</name>
<comment type="caution">
    <text evidence="2">The sequence shown here is derived from an EMBL/GenBank/DDBJ whole genome shotgun (WGS) entry which is preliminary data.</text>
</comment>
<gene>
    <name evidence="2" type="ORF">SAY87_025991</name>
</gene>
<evidence type="ECO:0000259" key="1">
    <source>
        <dbReference type="PROSITE" id="PS50004"/>
    </source>
</evidence>
<dbReference type="PROSITE" id="PS50004">
    <property type="entry name" value="C2"/>
    <property type="match status" value="1"/>
</dbReference>
<dbReference type="PANTHER" id="PTHR32246:SF15">
    <property type="entry name" value="CALCIUM-DEPENDENT LIPID-BINDING (CALB DOMAIN) FAMILY PROTEIN"/>
    <property type="match status" value="1"/>
</dbReference>
<dbReference type="InterPro" id="IPR035892">
    <property type="entry name" value="C2_domain_sf"/>
</dbReference>